<dbReference type="STRING" id="1355015.LK06_031755"/>
<dbReference type="AlphaFoldDB" id="A0A221P7C7"/>
<protein>
    <submittedName>
        <fullName evidence="2">Uncharacterized protein</fullName>
    </submittedName>
</protein>
<dbReference type="KEGG" id="splu:LK06_031755"/>
<sequence>MEEEDEQQRLADVDSAATLMLDELAPISGRPTLSETSSTSNSAMSKEAKRSPAGVSFARVLM</sequence>
<dbReference type="EMBL" id="CP022433">
    <property type="protein sequence ID" value="ASN28024.1"/>
    <property type="molecule type" value="Genomic_DNA"/>
</dbReference>
<keyword evidence="3" id="KW-1185">Reference proteome</keyword>
<accession>A0A221P7C7</accession>
<evidence type="ECO:0000313" key="3">
    <source>
        <dbReference type="Proteomes" id="UP000031501"/>
    </source>
</evidence>
<dbReference type="Proteomes" id="UP000031501">
    <property type="component" value="Chromosome"/>
</dbReference>
<feature type="region of interest" description="Disordered" evidence="1">
    <location>
        <begin position="24"/>
        <end position="62"/>
    </location>
</feature>
<reference evidence="2 3" key="1">
    <citation type="submission" date="2017-07" db="EMBL/GenBank/DDBJ databases">
        <title>Genome sequence of Streptomyces pluripotens MUSC 137T.</title>
        <authorList>
            <person name="Ser H.-L."/>
            <person name="Lee L.-H."/>
        </authorList>
    </citation>
    <scope>NUCLEOTIDE SEQUENCE [LARGE SCALE GENOMIC DNA]</scope>
    <source>
        <strain evidence="2 3">MUSC 137</strain>
    </source>
</reference>
<evidence type="ECO:0000313" key="2">
    <source>
        <dbReference type="EMBL" id="ASN28024.1"/>
    </source>
</evidence>
<evidence type="ECO:0000256" key="1">
    <source>
        <dbReference type="SAM" id="MobiDB-lite"/>
    </source>
</evidence>
<feature type="compositionally biased region" description="Low complexity" evidence="1">
    <location>
        <begin position="32"/>
        <end position="45"/>
    </location>
</feature>
<organism evidence="2 3">
    <name type="scientific">Streptomyces pluripotens</name>
    <dbReference type="NCBI Taxonomy" id="1355015"/>
    <lineage>
        <taxon>Bacteria</taxon>
        <taxon>Bacillati</taxon>
        <taxon>Actinomycetota</taxon>
        <taxon>Actinomycetes</taxon>
        <taxon>Kitasatosporales</taxon>
        <taxon>Streptomycetaceae</taxon>
        <taxon>Streptomyces</taxon>
    </lineage>
</organism>
<name>A0A221P7C7_9ACTN</name>
<gene>
    <name evidence="2" type="ORF">LK07_32955</name>
</gene>
<proteinExistence type="predicted"/>